<name>A0A363NSW2_9SPHI</name>
<evidence type="ECO:0000256" key="1">
    <source>
        <dbReference type="ARBA" id="ARBA00004141"/>
    </source>
</evidence>
<gene>
    <name evidence="6" type="ORF">DCO56_10940</name>
</gene>
<organism evidence="6 7">
    <name type="scientific">Sphingobacterium athyrii</name>
    <dbReference type="NCBI Taxonomy" id="2152717"/>
    <lineage>
        <taxon>Bacteria</taxon>
        <taxon>Pseudomonadati</taxon>
        <taxon>Bacteroidota</taxon>
        <taxon>Sphingobacteriia</taxon>
        <taxon>Sphingobacteriales</taxon>
        <taxon>Sphingobacteriaceae</taxon>
        <taxon>Sphingobacterium</taxon>
    </lineage>
</organism>
<sequence length="123" mass="14019">METIKFVVHWLSYAYYLYVFGYASLFKVFQKQSMMQSMDSLGFNKTWTLGIGVGELLGVLLLLIGLYKPEFKTVGILLLFPFAIGAFTAHMAHGEYQHFYNSLVMCILSVVLLATDKNFKIII</sequence>
<dbReference type="RefSeq" id="WP_108633824.1">
    <property type="nucleotide sequence ID" value="NZ_QCXX01000003.1"/>
</dbReference>
<accession>A0A363NSW2</accession>
<feature type="transmembrane region" description="Helical" evidence="5">
    <location>
        <begin position="74"/>
        <end position="92"/>
    </location>
</feature>
<evidence type="ECO:0000256" key="5">
    <source>
        <dbReference type="SAM" id="Phobius"/>
    </source>
</evidence>
<evidence type="ECO:0000256" key="2">
    <source>
        <dbReference type="ARBA" id="ARBA00022692"/>
    </source>
</evidence>
<keyword evidence="3 5" id="KW-1133">Transmembrane helix</keyword>
<comment type="subcellular location">
    <subcellularLocation>
        <location evidence="1">Membrane</location>
        <topology evidence="1">Multi-pass membrane protein</topology>
    </subcellularLocation>
</comment>
<reference evidence="6 7" key="1">
    <citation type="submission" date="2018-04" db="EMBL/GenBank/DDBJ databases">
        <title>Sphingobacterium sp. M46 Genome.</title>
        <authorList>
            <person name="Cheng J."/>
            <person name="Li Y."/>
        </authorList>
    </citation>
    <scope>NUCLEOTIDE SEQUENCE [LARGE SCALE GENOMIC DNA]</scope>
    <source>
        <strain evidence="6 7">M46</strain>
    </source>
</reference>
<keyword evidence="7" id="KW-1185">Reference proteome</keyword>
<feature type="transmembrane region" description="Helical" evidence="5">
    <location>
        <begin position="46"/>
        <end position="67"/>
    </location>
</feature>
<evidence type="ECO:0000313" key="7">
    <source>
        <dbReference type="Proteomes" id="UP000250831"/>
    </source>
</evidence>
<feature type="transmembrane region" description="Helical" evidence="5">
    <location>
        <begin position="98"/>
        <end position="115"/>
    </location>
</feature>
<protein>
    <recommendedName>
        <fullName evidence="8">DoxX family protein</fullName>
    </recommendedName>
</protein>
<dbReference type="Proteomes" id="UP000250831">
    <property type="component" value="Unassembled WGS sequence"/>
</dbReference>
<feature type="transmembrane region" description="Helical" evidence="5">
    <location>
        <begin position="7"/>
        <end position="26"/>
    </location>
</feature>
<dbReference type="EMBL" id="QCXX01000003">
    <property type="protein sequence ID" value="PUV23895.1"/>
    <property type="molecule type" value="Genomic_DNA"/>
</dbReference>
<keyword evidence="4 5" id="KW-0472">Membrane</keyword>
<evidence type="ECO:0000256" key="4">
    <source>
        <dbReference type="ARBA" id="ARBA00023136"/>
    </source>
</evidence>
<dbReference type="GO" id="GO:0016020">
    <property type="term" value="C:membrane"/>
    <property type="evidence" value="ECO:0007669"/>
    <property type="project" value="UniProtKB-SubCell"/>
</dbReference>
<dbReference type="OrthoDB" id="962268at2"/>
<proteinExistence type="predicted"/>
<keyword evidence="2 5" id="KW-0812">Transmembrane</keyword>
<dbReference type="AlphaFoldDB" id="A0A363NSW2"/>
<evidence type="ECO:0008006" key="8">
    <source>
        <dbReference type="Google" id="ProtNLM"/>
    </source>
</evidence>
<evidence type="ECO:0000313" key="6">
    <source>
        <dbReference type="EMBL" id="PUV23895.1"/>
    </source>
</evidence>
<evidence type="ECO:0000256" key="3">
    <source>
        <dbReference type="ARBA" id="ARBA00022989"/>
    </source>
</evidence>
<dbReference type="Pfam" id="PF13564">
    <property type="entry name" value="DoxX_2"/>
    <property type="match status" value="1"/>
</dbReference>
<comment type="caution">
    <text evidence="6">The sequence shown here is derived from an EMBL/GenBank/DDBJ whole genome shotgun (WGS) entry which is preliminary data.</text>
</comment>
<dbReference type="InterPro" id="IPR032808">
    <property type="entry name" value="DoxX"/>
</dbReference>